<evidence type="ECO:0000256" key="2">
    <source>
        <dbReference type="ARBA" id="ARBA00008655"/>
    </source>
</evidence>
<comment type="catalytic activity">
    <reaction evidence="7">
        <text>a 1-acyl-sn-glycero-3-phosphate + an acyl-CoA = a 1,2-diacyl-sn-glycero-3-phosphate + CoA</text>
        <dbReference type="Rhea" id="RHEA:19709"/>
        <dbReference type="ChEBI" id="CHEBI:57287"/>
        <dbReference type="ChEBI" id="CHEBI:57970"/>
        <dbReference type="ChEBI" id="CHEBI:58342"/>
        <dbReference type="ChEBI" id="CHEBI:58608"/>
        <dbReference type="EC" id="2.3.1.51"/>
    </reaction>
</comment>
<evidence type="ECO:0000256" key="6">
    <source>
        <dbReference type="ARBA" id="ARBA00023315"/>
    </source>
</evidence>
<dbReference type="PANTHER" id="PTHR10434">
    <property type="entry name" value="1-ACYL-SN-GLYCEROL-3-PHOSPHATE ACYLTRANSFERASE"/>
    <property type="match status" value="1"/>
</dbReference>
<feature type="domain" description="Phospholipid/glycerol acyltransferase" evidence="10">
    <location>
        <begin position="164"/>
        <end position="278"/>
    </location>
</feature>
<evidence type="ECO:0000313" key="12">
    <source>
        <dbReference type="Proteomes" id="UP001165122"/>
    </source>
</evidence>
<keyword evidence="12" id="KW-1185">Reference proteome</keyword>
<dbReference type="NCBIfam" id="TIGR00530">
    <property type="entry name" value="AGP_acyltrn"/>
    <property type="match status" value="1"/>
</dbReference>
<evidence type="ECO:0000256" key="3">
    <source>
        <dbReference type="ARBA" id="ARBA00022516"/>
    </source>
</evidence>
<keyword evidence="5 7" id="KW-0443">Lipid metabolism</keyword>
<keyword evidence="3 7" id="KW-0444">Lipid biosynthesis</keyword>
<keyword evidence="8" id="KW-0812">Transmembrane</keyword>
<evidence type="ECO:0000256" key="1">
    <source>
        <dbReference type="ARBA" id="ARBA00005189"/>
    </source>
</evidence>
<feature type="chain" id="PRO_5040993392" description="1-acyl-sn-glycerol-3-phosphate acyltransferase" evidence="9">
    <location>
        <begin position="16"/>
        <end position="335"/>
    </location>
</feature>
<gene>
    <name evidence="11" type="ORF">TrLO_g619</name>
</gene>
<evidence type="ECO:0000259" key="10">
    <source>
        <dbReference type="SMART" id="SM00563"/>
    </source>
</evidence>
<reference evidence="12" key="1">
    <citation type="journal article" date="2023" name="Commun. Biol.">
        <title>Genome analysis of Parmales, the sister group of diatoms, reveals the evolutionary specialization of diatoms from phago-mixotrophs to photoautotrophs.</title>
        <authorList>
            <person name="Ban H."/>
            <person name="Sato S."/>
            <person name="Yoshikawa S."/>
            <person name="Yamada K."/>
            <person name="Nakamura Y."/>
            <person name="Ichinomiya M."/>
            <person name="Sato N."/>
            <person name="Blanc-Mathieu R."/>
            <person name="Endo H."/>
            <person name="Kuwata A."/>
            <person name="Ogata H."/>
        </authorList>
    </citation>
    <scope>NUCLEOTIDE SEQUENCE [LARGE SCALE GENOMIC DNA]</scope>
    <source>
        <strain evidence="12">NIES 3700</strain>
    </source>
</reference>
<dbReference type="SUPFAM" id="SSF69593">
    <property type="entry name" value="Glycerol-3-phosphate (1)-acyltransferase"/>
    <property type="match status" value="1"/>
</dbReference>
<dbReference type="InterPro" id="IPR002123">
    <property type="entry name" value="Plipid/glycerol_acylTrfase"/>
</dbReference>
<keyword evidence="8" id="KW-0472">Membrane</keyword>
<dbReference type="Proteomes" id="UP001165122">
    <property type="component" value="Unassembled WGS sequence"/>
</dbReference>
<protein>
    <recommendedName>
        <fullName evidence="7">1-acyl-sn-glycerol-3-phosphate acyltransferase</fullName>
        <ecNumber evidence="7">2.3.1.51</ecNumber>
    </recommendedName>
</protein>
<accession>A0A9W7FAC2</accession>
<comment type="pathway">
    <text evidence="1">Lipid metabolism.</text>
</comment>
<keyword evidence="7" id="KW-1208">Phospholipid metabolism</keyword>
<dbReference type="Pfam" id="PF01553">
    <property type="entry name" value="Acyltransferase"/>
    <property type="match status" value="1"/>
</dbReference>
<dbReference type="CDD" id="cd07989">
    <property type="entry name" value="LPLAT_AGPAT-like"/>
    <property type="match status" value="1"/>
</dbReference>
<keyword evidence="7" id="KW-0594">Phospholipid biosynthesis</keyword>
<keyword evidence="4 7" id="KW-0808">Transferase</keyword>
<evidence type="ECO:0000256" key="9">
    <source>
        <dbReference type="SAM" id="SignalP"/>
    </source>
</evidence>
<dbReference type="PANTHER" id="PTHR10434:SF64">
    <property type="entry name" value="1-ACYL-SN-GLYCEROL-3-PHOSPHATE ACYLTRANSFERASE-RELATED"/>
    <property type="match status" value="1"/>
</dbReference>
<feature type="signal peptide" evidence="9">
    <location>
        <begin position="1"/>
        <end position="15"/>
    </location>
</feature>
<dbReference type="EC" id="2.3.1.51" evidence="7"/>
<dbReference type="GO" id="GO:0006654">
    <property type="term" value="P:phosphatidic acid biosynthetic process"/>
    <property type="evidence" value="ECO:0007669"/>
    <property type="project" value="TreeGrafter"/>
</dbReference>
<evidence type="ECO:0000256" key="8">
    <source>
        <dbReference type="SAM" id="Phobius"/>
    </source>
</evidence>
<comment type="similarity">
    <text evidence="2 7">Belongs to the 1-acyl-sn-glycerol-3-phosphate acyltransferase family.</text>
</comment>
<dbReference type="InterPro" id="IPR004552">
    <property type="entry name" value="AGP_acyltrans"/>
</dbReference>
<evidence type="ECO:0000313" key="11">
    <source>
        <dbReference type="EMBL" id="GMI06709.1"/>
    </source>
</evidence>
<keyword evidence="8" id="KW-1133">Transmembrane helix</keyword>
<name>A0A9W7FAC2_9STRA</name>
<dbReference type="OrthoDB" id="417078at2759"/>
<sequence length="335" mass="36944">MRLLVLLTLLPTTHPFLITYDLPPLHPSTHLAVLKENDAIPSNPEVSKSPSSNPEQYLSRGVDEEFQGKGFKLEDYGLGFDMAGKKVNLFGLYTLLISLLTSLPYYLGLTLTSTLTQNKLLTDPNLNIYDTIGKIWSHTWLALTFSTPEIVNKEAGKMIDERGALIVANHASWLDIPVLCTAVDGPFKFIAKGELTQVPLIGQQLTGGEHILITREDRRSQLQTFKAALNYLRNGVPVMAFPEGQRSKDGRLGEFKAGAFSMAVKSKVPILPITLCNTHAVMPSDVLFPVQGGGGKLRVVVHDLVEFEEDRSEEELSRIVRGVIEGALPVEQRSI</sequence>
<keyword evidence="9" id="KW-0732">Signal</keyword>
<keyword evidence="6 7" id="KW-0012">Acyltransferase</keyword>
<organism evidence="11 12">
    <name type="scientific">Triparma laevis f. longispina</name>
    <dbReference type="NCBI Taxonomy" id="1714387"/>
    <lineage>
        <taxon>Eukaryota</taxon>
        <taxon>Sar</taxon>
        <taxon>Stramenopiles</taxon>
        <taxon>Ochrophyta</taxon>
        <taxon>Bolidophyceae</taxon>
        <taxon>Parmales</taxon>
        <taxon>Triparmaceae</taxon>
        <taxon>Triparma</taxon>
    </lineage>
</organism>
<dbReference type="SMART" id="SM00563">
    <property type="entry name" value="PlsC"/>
    <property type="match status" value="1"/>
</dbReference>
<evidence type="ECO:0000256" key="4">
    <source>
        <dbReference type="ARBA" id="ARBA00022679"/>
    </source>
</evidence>
<dbReference type="EMBL" id="BRXW01000103">
    <property type="protein sequence ID" value="GMI06709.1"/>
    <property type="molecule type" value="Genomic_DNA"/>
</dbReference>
<evidence type="ECO:0000256" key="5">
    <source>
        <dbReference type="ARBA" id="ARBA00023098"/>
    </source>
</evidence>
<feature type="transmembrane region" description="Helical" evidence="8">
    <location>
        <begin position="90"/>
        <end position="109"/>
    </location>
</feature>
<comment type="domain">
    <text evidence="7">The HXXXXD motif is essential for acyltransferase activity and may constitute the binding site for the phosphate moiety of the glycerol-3-phosphate.</text>
</comment>
<dbReference type="GO" id="GO:0003841">
    <property type="term" value="F:1-acylglycerol-3-phosphate O-acyltransferase activity"/>
    <property type="evidence" value="ECO:0007669"/>
    <property type="project" value="UniProtKB-UniRule"/>
</dbReference>
<proteinExistence type="inferred from homology"/>
<dbReference type="GO" id="GO:0016020">
    <property type="term" value="C:membrane"/>
    <property type="evidence" value="ECO:0007669"/>
    <property type="project" value="InterPro"/>
</dbReference>
<dbReference type="AlphaFoldDB" id="A0A9W7FAC2"/>
<comment type="caution">
    <text evidence="11">The sequence shown here is derived from an EMBL/GenBank/DDBJ whole genome shotgun (WGS) entry which is preliminary data.</text>
</comment>
<evidence type="ECO:0000256" key="7">
    <source>
        <dbReference type="RuleBase" id="RU361267"/>
    </source>
</evidence>